<dbReference type="AlphaFoldDB" id="M8CBN2"/>
<sequence>MEASRDGDACAERDDGDKRGWGTRRCNRGSGRGERRARRERTHKGGRRIGWVGAFFLEVL</sequence>
<reference evidence="2" key="1">
    <citation type="submission" date="2015-06" db="UniProtKB">
        <authorList>
            <consortium name="EnsemblPlants"/>
        </authorList>
    </citation>
    <scope>IDENTIFICATION</scope>
</reference>
<dbReference type="EnsemblPlants" id="EMT24517">
    <property type="protein sequence ID" value="EMT24517"/>
    <property type="gene ID" value="F775_43739"/>
</dbReference>
<feature type="region of interest" description="Disordered" evidence="1">
    <location>
        <begin position="1"/>
        <end position="43"/>
    </location>
</feature>
<accession>M8CBN2</accession>
<protein>
    <submittedName>
        <fullName evidence="2">Uncharacterized protein</fullName>
    </submittedName>
</protein>
<evidence type="ECO:0000256" key="1">
    <source>
        <dbReference type="SAM" id="MobiDB-lite"/>
    </source>
</evidence>
<name>M8CBN2_AEGTA</name>
<feature type="compositionally biased region" description="Basic and acidic residues" evidence="1">
    <location>
        <begin position="1"/>
        <end position="20"/>
    </location>
</feature>
<proteinExistence type="predicted"/>
<organism evidence="2">
    <name type="scientific">Aegilops tauschii</name>
    <name type="common">Tausch's goatgrass</name>
    <name type="synonym">Aegilops squarrosa</name>
    <dbReference type="NCBI Taxonomy" id="37682"/>
    <lineage>
        <taxon>Eukaryota</taxon>
        <taxon>Viridiplantae</taxon>
        <taxon>Streptophyta</taxon>
        <taxon>Embryophyta</taxon>
        <taxon>Tracheophyta</taxon>
        <taxon>Spermatophyta</taxon>
        <taxon>Magnoliopsida</taxon>
        <taxon>Liliopsida</taxon>
        <taxon>Poales</taxon>
        <taxon>Poaceae</taxon>
        <taxon>BOP clade</taxon>
        <taxon>Pooideae</taxon>
        <taxon>Triticodae</taxon>
        <taxon>Triticeae</taxon>
        <taxon>Triticinae</taxon>
        <taxon>Aegilops</taxon>
    </lineage>
</organism>
<evidence type="ECO:0000313" key="2">
    <source>
        <dbReference type="EnsemblPlants" id="EMT24517"/>
    </source>
</evidence>